<organism evidence="1 2">
    <name type="scientific">Coleofasciculus chthonoplastes PCC 7420</name>
    <dbReference type="NCBI Taxonomy" id="118168"/>
    <lineage>
        <taxon>Bacteria</taxon>
        <taxon>Bacillati</taxon>
        <taxon>Cyanobacteriota</taxon>
        <taxon>Cyanophyceae</taxon>
        <taxon>Coleofasciculales</taxon>
        <taxon>Coleofasciculaceae</taxon>
        <taxon>Coleofasciculus</taxon>
    </lineage>
</organism>
<dbReference type="HOGENOM" id="CLU_2733046_0_0_3"/>
<evidence type="ECO:0000313" key="2">
    <source>
        <dbReference type="Proteomes" id="UP000003835"/>
    </source>
</evidence>
<evidence type="ECO:0000313" key="1">
    <source>
        <dbReference type="EMBL" id="EDX74596.1"/>
    </source>
</evidence>
<protein>
    <submittedName>
        <fullName evidence="1">Uncharacterized protein</fullName>
    </submittedName>
</protein>
<reference evidence="1 2" key="1">
    <citation type="submission" date="2008-07" db="EMBL/GenBank/DDBJ databases">
        <authorList>
            <person name="Tandeau de Marsac N."/>
            <person name="Ferriera S."/>
            <person name="Johnson J."/>
            <person name="Kravitz S."/>
            <person name="Beeson K."/>
            <person name="Sutton G."/>
            <person name="Rogers Y.-H."/>
            <person name="Friedman R."/>
            <person name="Frazier M."/>
            <person name="Venter J.C."/>
        </authorList>
    </citation>
    <scope>NUCLEOTIDE SEQUENCE [LARGE SCALE GENOMIC DNA]</scope>
    <source>
        <strain evidence="1 2">PCC 7420</strain>
    </source>
</reference>
<sequence>MIGVRSRERLVRSRGILGGISLSGGGDRAGFVVLFAVCIIIEFLNPPLQDGEDWRAIAWNIRIDFVVWWWG</sequence>
<name>B4VU14_9CYAN</name>
<dbReference type="STRING" id="118168.MC7420_6074"/>
<dbReference type="AlphaFoldDB" id="B4VU14"/>
<proteinExistence type="predicted"/>
<keyword evidence="2" id="KW-1185">Reference proteome</keyword>
<accession>B4VU14</accession>
<gene>
    <name evidence="1" type="ORF">MC7420_6074</name>
</gene>
<dbReference type="EMBL" id="DS989852">
    <property type="protein sequence ID" value="EDX74596.1"/>
    <property type="molecule type" value="Genomic_DNA"/>
</dbReference>
<dbReference type="Proteomes" id="UP000003835">
    <property type="component" value="Unassembled WGS sequence"/>
</dbReference>